<dbReference type="GO" id="GO:0007189">
    <property type="term" value="P:adenylate cyclase-activating G protein-coupled receptor signaling pathway"/>
    <property type="evidence" value="ECO:0007669"/>
    <property type="project" value="TreeGrafter"/>
</dbReference>
<evidence type="ECO:0000313" key="7">
    <source>
        <dbReference type="EMBL" id="KDQ15168.1"/>
    </source>
</evidence>
<feature type="transmembrane region" description="Helical" evidence="6">
    <location>
        <begin position="142"/>
        <end position="164"/>
    </location>
</feature>
<dbReference type="PANTHER" id="PTHR23112">
    <property type="entry name" value="G PROTEIN-COUPLED RECEPTOR 157-RELATED"/>
    <property type="match status" value="1"/>
</dbReference>
<evidence type="ECO:0000256" key="1">
    <source>
        <dbReference type="ARBA" id="ARBA00004141"/>
    </source>
</evidence>
<evidence type="ECO:0008006" key="9">
    <source>
        <dbReference type="Google" id="ProtNLM"/>
    </source>
</evidence>
<proteinExistence type="predicted"/>
<feature type="transmembrane region" description="Helical" evidence="6">
    <location>
        <begin position="24"/>
        <end position="47"/>
    </location>
</feature>
<feature type="compositionally biased region" description="Polar residues" evidence="5">
    <location>
        <begin position="489"/>
        <end position="509"/>
    </location>
</feature>
<feature type="compositionally biased region" description="Low complexity" evidence="5">
    <location>
        <begin position="529"/>
        <end position="539"/>
    </location>
</feature>
<evidence type="ECO:0000256" key="2">
    <source>
        <dbReference type="ARBA" id="ARBA00022692"/>
    </source>
</evidence>
<feature type="transmembrane region" description="Helical" evidence="6">
    <location>
        <begin position="258"/>
        <end position="281"/>
    </location>
</feature>
<comment type="subcellular location">
    <subcellularLocation>
        <location evidence="1">Membrane</location>
        <topology evidence="1">Multi-pass membrane protein</topology>
    </subcellularLocation>
</comment>
<keyword evidence="4 6" id="KW-0472">Membrane</keyword>
<dbReference type="InParanoid" id="A0A067MHB1"/>
<dbReference type="EMBL" id="KL198033">
    <property type="protein sequence ID" value="KDQ15168.1"/>
    <property type="molecule type" value="Genomic_DNA"/>
</dbReference>
<dbReference type="GO" id="GO:0005886">
    <property type="term" value="C:plasma membrane"/>
    <property type="evidence" value="ECO:0007669"/>
    <property type="project" value="TreeGrafter"/>
</dbReference>
<feature type="region of interest" description="Disordered" evidence="5">
    <location>
        <begin position="489"/>
        <end position="564"/>
    </location>
</feature>
<dbReference type="HOGENOM" id="CLU_483097_0_0_1"/>
<feature type="transmembrane region" description="Helical" evidence="6">
    <location>
        <begin position="287"/>
        <end position="310"/>
    </location>
</feature>
<keyword evidence="3 6" id="KW-1133">Transmembrane helix</keyword>
<feature type="transmembrane region" description="Helical" evidence="6">
    <location>
        <begin position="198"/>
        <end position="216"/>
    </location>
</feature>
<dbReference type="STRING" id="930990.A0A067MHB1"/>
<evidence type="ECO:0000256" key="6">
    <source>
        <dbReference type="SAM" id="Phobius"/>
    </source>
</evidence>
<dbReference type="PANTHER" id="PTHR23112:SF37">
    <property type="entry name" value="G PROTEIN-COUPLED RECEPTOR GPR1"/>
    <property type="match status" value="1"/>
</dbReference>
<keyword evidence="2 6" id="KW-0812">Transmembrane</keyword>
<dbReference type="AlphaFoldDB" id="A0A067MHB1"/>
<keyword evidence="8" id="KW-1185">Reference proteome</keyword>
<organism evidence="7 8">
    <name type="scientific">Botryobasidium botryosum (strain FD-172 SS1)</name>
    <dbReference type="NCBI Taxonomy" id="930990"/>
    <lineage>
        <taxon>Eukaryota</taxon>
        <taxon>Fungi</taxon>
        <taxon>Dikarya</taxon>
        <taxon>Basidiomycota</taxon>
        <taxon>Agaricomycotina</taxon>
        <taxon>Agaricomycetes</taxon>
        <taxon>Cantharellales</taxon>
        <taxon>Botryobasidiaceae</taxon>
        <taxon>Botryobasidium</taxon>
    </lineage>
</organism>
<evidence type="ECO:0000313" key="8">
    <source>
        <dbReference type="Proteomes" id="UP000027195"/>
    </source>
</evidence>
<evidence type="ECO:0000256" key="5">
    <source>
        <dbReference type="SAM" id="MobiDB-lite"/>
    </source>
</evidence>
<dbReference type="OrthoDB" id="100006at2759"/>
<feature type="transmembrane region" description="Helical" evidence="6">
    <location>
        <begin position="114"/>
        <end position="135"/>
    </location>
</feature>
<feature type="region of interest" description="Disordered" evidence="5">
    <location>
        <begin position="358"/>
        <end position="469"/>
    </location>
</feature>
<evidence type="ECO:0000256" key="3">
    <source>
        <dbReference type="ARBA" id="ARBA00022989"/>
    </source>
</evidence>
<feature type="compositionally biased region" description="Low complexity" evidence="5">
    <location>
        <begin position="395"/>
        <end position="412"/>
    </location>
</feature>
<reference evidence="8" key="1">
    <citation type="journal article" date="2014" name="Proc. Natl. Acad. Sci. U.S.A.">
        <title>Extensive sampling of basidiomycete genomes demonstrates inadequacy of the white-rot/brown-rot paradigm for wood decay fungi.</title>
        <authorList>
            <person name="Riley R."/>
            <person name="Salamov A.A."/>
            <person name="Brown D.W."/>
            <person name="Nagy L.G."/>
            <person name="Floudas D."/>
            <person name="Held B.W."/>
            <person name="Levasseur A."/>
            <person name="Lombard V."/>
            <person name="Morin E."/>
            <person name="Otillar R."/>
            <person name="Lindquist E.A."/>
            <person name="Sun H."/>
            <person name="LaButti K.M."/>
            <person name="Schmutz J."/>
            <person name="Jabbour D."/>
            <person name="Luo H."/>
            <person name="Baker S.E."/>
            <person name="Pisabarro A.G."/>
            <person name="Walton J.D."/>
            <person name="Blanchette R.A."/>
            <person name="Henrissat B."/>
            <person name="Martin F."/>
            <person name="Cullen D."/>
            <person name="Hibbett D.S."/>
            <person name="Grigoriev I.V."/>
        </authorList>
    </citation>
    <scope>NUCLEOTIDE SEQUENCE [LARGE SCALE GENOMIC DNA]</scope>
    <source>
        <strain evidence="8">FD-172 SS1</strain>
    </source>
</reference>
<protein>
    <recommendedName>
        <fullName evidence="9">Glucose receptor Git3 N-terminal domain-containing protein</fullName>
    </recommendedName>
</protein>
<gene>
    <name evidence="7" type="ORF">BOTBODRAFT_31856</name>
</gene>
<evidence type="ECO:0000256" key="4">
    <source>
        <dbReference type="ARBA" id="ARBA00023136"/>
    </source>
</evidence>
<dbReference type="Proteomes" id="UP000027195">
    <property type="component" value="Unassembled WGS sequence"/>
</dbReference>
<name>A0A067MHB1_BOTB1</name>
<feature type="transmembrane region" description="Helical" evidence="6">
    <location>
        <begin position="67"/>
        <end position="86"/>
    </location>
</feature>
<accession>A0A067MHB1</accession>
<feature type="compositionally biased region" description="Pro residues" evidence="5">
    <location>
        <begin position="413"/>
        <end position="422"/>
    </location>
</feature>
<sequence>MSSAAGTQIISVEISSPSPEFTSLLAVTVLAGVFLLGILGFLVTIIIKRALYVKQFPEVTFFRTHSAIYVISLLVFNVAQAASTVMNVEWIVKRNIQVGHFCTTQSIVKQTGDVGAALSSLVILAHIFNVAFFRINIRSRAAFGIVTGVWLLTAAVIVTGPAFLQDSTGEKGPIFGISGFTCGISRQYWIAQFLLDGSSTSLVIALAILFCPMIFLRTRGTLVAKGWCIGFRSSKSDSLVQAESENTNVQLMALVKVLIWYPVTYAILMVPTVLCQLAIILKFKLPYQLMVVASAFISFSGFVNAVLLFATPTTKYLTMRFALPLPSPSSDRSFTSADARKSPAIGLNLPADGWKVDLNPFPPKEGQAQKAQKEAEEEEEEDSSIAYLNTPDPSPVRAAPAPAPAPSRARGPPGLPAGPPARPTRELVPIMKQRKPSYASPPSQLRIPGAGIPDPSRLPNPWSPSPYVYATPRNVNVGANVPAAAPQRNLNLSRAPSQRSAVSASSAYSQEGEWLLDTRPPVPLPPSRAAPASSAYAPRTVRFNLPGNSEGILQKPRPFDRYPV</sequence>
<dbReference type="GO" id="GO:0004930">
    <property type="term" value="F:G protein-coupled receptor activity"/>
    <property type="evidence" value="ECO:0007669"/>
    <property type="project" value="TreeGrafter"/>
</dbReference>